<comment type="caution">
    <text evidence="3">The sequence shown here is derived from an EMBL/GenBank/DDBJ whole genome shotgun (WGS) entry which is preliminary data.</text>
</comment>
<organism evidence="3 4">
    <name type="scientific">Prorocentrum cordatum</name>
    <dbReference type="NCBI Taxonomy" id="2364126"/>
    <lineage>
        <taxon>Eukaryota</taxon>
        <taxon>Sar</taxon>
        <taxon>Alveolata</taxon>
        <taxon>Dinophyceae</taxon>
        <taxon>Prorocentrales</taxon>
        <taxon>Prorocentraceae</taxon>
        <taxon>Prorocentrum</taxon>
    </lineage>
</organism>
<proteinExistence type="predicted"/>
<dbReference type="EMBL" id="CAUYUJ010014692">
    <property type="protein sequence ID" value="CAK0844763.1"/>
    <property type="molecule type" value="Genomic_DNA"/>
</dbReference>
<evidence type="ECO:0000313" key="4">
    <source>
        <dbReference type="Proteomes" id="UP001189429"/>
    </source>
</evidence>
<accession>A0ABN9TG13</accession>
<name>A0ABN9TG13_9DINO</name>
<dbReference type="PROSITE" id="PS50004">
    <property type="entry name" value="C2"/>
    <property type="match status" value="1"/>
</dbReference>
<gene>
    <name evidence="3" type="ORF">PCOR1329_LOCUS38785</name>
</gene>
<keyword evidence="4" id="KW-1185">Reference proteome</keyword>
<protein>
    <recommendedName>
        <fullName evidence="2">C2 domain-containing protein</fullName>
    </recommendedName>
</protein>
<sequence>MAGAGRGDVATQTGGQRSAGGDLGLSVKDTALAPYVAVTLGLRSACTEVIENRPNPDWGAWPLHLNVDAADVAAADELQIQLEVRQRTLAPIWKGDDVLGVVRVPLRDVLQAAKVASKPLALKRMRLEDCTGSDLSVSLLFQPVPAPEPEPDAEVAEGALGDLVEKFGHDGPINPEDSQCGCLIA</sequence>
<evidence type="ECO:0000313" key="3">
    <source>
        <dbReference type="EMBL" id="CAK0844763.1"/>
    </source>
</evidence>
<dbReference type="InterPro" id="IPR000008">
    <property type="entry name" value="C2_dom"/>
</dbReference>
<feature type="region of interest" description="Disordered" evidence="1">
    <location>
        <begin position="1"/>
        <end position="21"/>
    </location>
</feature>
<dbReference type="InterPro" id="IPR035892">
    <property type="entry name" value="C2_domain_sf"/>
</dbReference>
<dbReference type="Gene3D" id="2.60.40.150">
    <property type="entry name" value="C2 domain"/>
    <property type="match status" value="1"/>
</dbReference>
<reference evidence="3" key="1">
    <citation type="submission" date="2023-10" db="EMBL/GenBank/DDBJ databases">
        <authorList>
            <person name="Chen Y."/>
            <person name="Shah S."/>
            <person name="Dougan E. K."/>
            <person name="Thang M."/>
            <person name="Chan C."/>
        </authorList>
    </citation>
    <scope>NUCLEOTIDE SEQUENCE [LARGE SCALE GENOMIC DNA]</scope>
</reference>
<dbReference type="SUPFAM" id="SSF49562">
    <property type="entry name" value="C2 domain (Calcium/lipid-binding domain, CaLB)"/>
    <property type="match status" value="1"/>
</dbReference>
<feature type="domain" description="C2" evidence="2">
    <location>
        <begin position="1"/>
        <end position="120"/>
    </location>
</feature>
<dbReference type="Proteomes" id="UP001189429">
    <property type="component" value="Unassembled WGS sequence"/>
</dbReference>
<evidence type="ECO:0000259" key="2">
    <source>
        <dbReference type="PROSITE" id="PS50004"/>
    </source>
</evidence>
<dbReference type="Pfam" id="PF00168">
    <property type="entry name" value="C2"/>
    <property type="match status" value="1"/>
</dbReference>
<evidence type="ECO:0000256" key="1">
    <source>
        <dbReference type="SAM" id="MobiDB-lite"/>
    </source>
</evidence>